<keyword evidence="4" id="KW-1185">Reference proteome</keyword>
<dbReference type="SMART" id="SM00271">
    <property type="entry name" value="DnaJ"/>
    <property type="match status" value="1"/>
</dbReference>
<proteinExistence type="predicted"/>
<dbReference type="Proteomes" id="UP001056708">
    <property type="component" value="Chromosome"/>
</dbReference>
<keyword evidence="1" id="KW-0812">Transmembrane</keyword>
<feature type="transmembrane region" description="Helical" evidence="1">
    <location>
        <begin position="57"/>
        <end position="75"/>
    </location>
</feature>
<dbReference type="PROSITE" id="PS50076">
    <property type="entry name" value="DNAJ_2"/>
    <property type="match status" value="1"/>
</dbReference>
<keyword evidence="1" id="KW-0472">Membrane</keyword>
<feature type="transmembrane region" description="Helical" evidence="1">
    <location>
        <begin position="81"/>
        <end position="99"/>
    </location>
</feature>
<dbReference type="RefSeq" id="WP_252662876.1">
    <property type="nucleotide sequence ID" value="NZ_CP098611.1"/>
</dbReference>
<dbReference type="CDD" id="cd06257">
    <property type="entry name" value="DnaJ"/>
    <property type="match status" value="1"/>
</dbReference>
<evidence type="ECO:0000256" key="1">
    <source>
        <dbReference type="SAM" id="Phobius"/>
    </source>
</evidence>
<sequence>MPQLQLNVNWNLSHGGCRHPDYLPLSAKESFRLKEGGAIAPTIAQGRDLNLMKDNPPILIILQLLPILVVLTAIVNPNLALPLISLLILLFPVILYKFIQQASRDLGRELYSRNPQTTQFDNWDEVPIFEEEPIAPDPLFQQIQGDLARLQLAYPFDEEQLTQAYRRRARETHPDAGGSEREFIQVRQAYERLKEVLDLEMTQEF</sequence>
<evidence type="ECO:0000259" key="2">
    <source>
        <dbReference type="PROSITE" id="PS50076"/>
    </source>
</evidence>
<dbReference type="EMBL" id="CP098611">
    <property type="protein sequence ID" value="USR90852.1"/>
    <property type="molecule type" value="Genomic_DNA"/>
</dbReference>
<gene>
    <name evidence="3" type="ORF">NEA10_18840</name>
</gene>
<keyword evidence="1" id="KW-1133">Transmembrane helix</keyword>
<feature type="domain" description="J" evidence="2">
    <location>
        <begin position="145"/>
        <end position="205"/>
    </location>
</feature>
<name>A0ABY5ANQ9_9CYAN</name>
<organism evidence="3 4">
    <name type="scientific">Phormidium yuhuli AB48</name>
    <dbReference type="NCBI Taxonomy" id="2940671"/>
    <lineage>
        <taxon>Bacteria</taxon>
        <taxon>Bacillati</taxon>
        <taxon>Cyanobacteriota</taxon>
        <taxon>Cyanophyceae</taxon>
        <taxon>Oscillatoriophycideae</taxon>
        <taxon>Oscillatoriales</taxon>
        <taxon>Oscillatoriaceae</taxon>
        <taxon>Phormidium</taxon>
        <taxon>Phormidium yuhuli</taxon>
    </lineage>
</organism>
<reference evidence="3" key="1">
    <citation type="submission" date="2022-06" db="EMBL/GenBank/DDBJ databases">
        <title>Genome sequence of Phormidium yuhuli AB48 isolated from an industrial photobioreactor environment.</title>
        <authorList>
            <person name="Qiu Y."/>
            <person name="Noonan A.J.C."/>
            <person name="Dofher K."/>
            <person name="Koch M."/>
            <person name="Kieft B."/>
            <person name="Lin X."/>
            <person name="Ziels R.M."/>
            <person name="Hallam S.J."/>
        </authorList>
    </citation>
    <scope>NUCLEOTIDE SEQUENCE</scope>
    <source>
        <strain evidence="3">AB48</strain>
    </source>
</reference>
<protein>
    <submittedName>
        <fullName evidence="3">J domain-containing protein</fullName>
    </submittedName>
</protein>
<dbReference type="Gene3D" id="1.10.287.110">
    <property type="entry name" value="DnaJ domain"/>
    <property type="match status" value="1"/>
</dbReference>
<evidence type="ECO:0000313" key="3">
    <source>
        <dbReference type="EMBL" id="USR90852.1"/>
    </source>
</evidence>
<dbReference type="InterPro" id="IPR001623">
    <property type="entry name" value="DnaJ_domain"/>
</dbReference>
<dbReference type="InterPro" id="IPR036869">
    <property type="entry name" value="J_dom_sf"/>
</dbReference>
<dbReference type="SUPFAM" id="SSF46565">
    <property type="entry name" value="Chaperone J-domain"/>
    <property type="match status" value="1"/>
</dbReference>
<accession>A0ABY5ANQ9</accession>
<dbReference type="Pfam" id="PF00226">
    <property type="entry name" value="DnaJ"/>
    <property type="match status" value="1"/>
</dbReference>
<evidence type="ECO:0000313" key="4">
    <source>
        <dbReference type="Proteomes" id="UP001056708"/>
    </source>
</evidence>